<dbReference type="GO" id="GO:0005975">
    <property type="term" value="P:carbohydrate metabolic process"/>
    <property type="evidence" value="ECO:0007669"/>
    <property type="project" value="InterPro"/>
</dbReference>
<comment type="caution">
    <text evidence="5">The sequence shown here is derived from an EMBL/GenBank/DDBJ whole genome shotgun (WGS) entry which is preliminary data.</text>
</comment>
<sequence>MNWDVETSRMRPNPQGIAFYHSLIDELTSNGIALILTIYHWDLPIELHTQRIVGHYVDKVDYWSTFNEPLSFTAGGYALGMGAPGYTGSLTQVYTATHNVLISRAQAVQKFRELKGSVIENTAQIGIGLNADYAYPLDPPSSDDVAAALRKMEFDVG</sequence>
<dbReference type="GO" id="GO:0008422">
    <property type="term" value="F:beta-glucosidase activity"/>
    <property type="evidence" value="ECO:0007669"/>
    <property type="project" value="TreeGrafter"/>
</dbReference>
<dbReference type="Pfam" id="PF00232">
    <property type="entry name" value="Glyco_hydro_1"/>
    <property type="match status" value="1"/>
</dbReference>
<dbReference type="Proteomes" id="UP000198211">
    <property type="component" value="Unassembled WGS sequence"/>
</dbReference>
<organism evidence="5 6">
    <name type="scientific">Phytophthora megakarya</name>
    <dbReference type="NCBI Taxonomy" id="4795"/>
    <lineage>
        <taxon>Eukaryota</taxon>
        <taxon>Sar</taxon>
        <taxon>Stramenopiles</taxon>
        <taxon>Oomycota</taxon>
        <taxon>Peronosporomycetes</taxon>
        <taxon>Peronosporales</taxon>
        <taxon>Peronosporaceae</taxon>
        <taxon>Phytophthora</taxon>
    </lineage>
</organism>
<dbReference type="AlphaFoldDB" id="A0A225UU31"/>
<dbReference type="PANTHER" id="PTHR10353">
    <property type="entry name" value="GLYCOSYL HYDROLASE"/>
    <property type="match status" value="1"/>
</dbReference>
<dbReference type="Gene3D" id="3.20.20.80">
    <property type="entry name" value="Glycosidases"/>
    <property type="match status" value="1"/>
</dbReference>
<dbReference type="InterPro" id="IPR001360">
    <property type="entry name" value="Glyco_hydro_1"/>
</dbReference>
<name>A0A225UU31_9STRA</name>
<accession>A0A225UU31</accession>
<proteinExistence type="inferred from homology"/>
<gene>
    <name evidence="5" type="ORF">PHMEG_00033016</name>
</gene>
<evidence type="ECO:0000256" key="4">
    <source>
        <dbReference type="RuleBase" id="RU003690"/>
    </source>
</evidence>
<dbReference type="SUPFAM" id="SSF51445">
    <property type="entry name" value="(Trans)glycosidases"/>
    <property type="match status" value="1"/>
</dbReference>
<keyword evidence="6" id="KW-1185">Reference proteome</keyword>
<dbReference type="STRING" id="4795.A0A225UU31"/>
<protein>
    <submittedName>
        <fullName evidence="5">Beta-glucosidase</fullName>
    </submittedName>
</protein>
<evidence type="ECO:0000313" key="6">
    <source>
        <dbReference type="Proteomes" id="UP000198211"/>
    </source>
</evidence>
<evidence type="ECO:0000256" key="3">
    <source>
        <dbReference type="ARBA" id="ARBA00023295"/>
    </source>
</evidence>
<dbReference type="InterPro" id="IPR017853">
    <property type="entry name" value="GH"/>
</dbReference>
<evidence type="ECO:0000256" key="2">
    <source>
        <dbReference type="ARBA" id="ARBA00022801"/>
    </source>
</evidence>
<reference evidence="6" key="1">
    <citation type="submission" date="2017-03" db="EMBL/GenBank/DDBJ databases">
        <title>Phytopthora megakarya and P. palmivora, two closely related causual agents of cacao black pod achieved similar genome size and gene model numbers by different mechanisms.</title>
        <authorList>
            <person name="Ali S."/>
            <person name="Shao J."/>
            <person name="Larry D.J."/>
            <person name="Kronmiller B."/>
            <person name="Shen D."/>
            <person name="Strem M.D."/>
            <person name="Melnick R.L."/>
            <person name="Guiltinan M.J."/>
            <person name="Tyler B.M."/>
            <person name="Meinhardt L.W."/>
            <person name="Bailey B.A."/>
        </authorList>
    </citation>
    <scope>NUCLEOTIDE SEQUENCE [LARGE SCALE GENOMIC DNA]</scope>
    <source>
        <strain evidence="6">zdho120</strain>
    </source>
</reference>
<dbReference type="OrthoDB" id="65569at2759"/>
<keyword evidence="2" id="KW-0378">Hydrolase</keyword>
<dbReference type="EMBL" id="NBNE01011357">
    <property type="protein sequence ID" value="OWY96664.1"/>
    <property type="molecule type" value="Genomic_DNA"/>
</dbReference>
<evidence type="ECO:0000313" key="5">
    <source>
        <dbReference type="EMBL" id="OWY96664.1"/>
    </source>
</evidence>
<evidence type="ECO:0000256" key="1">
    <source>
        <dbReference type="ARBA" id="ARBA00010838"/>
    </source>
</evidence>
<dbReference type="PANTHER" id="PTHR10353:SF36">
    <property type="entry name" value="LP05116P"/>
    <property type="match status" value="1"/>
</dbReference>
<comment type="similarity">
    <text evidence="1 4">Belongs to the glycosyl hydrolase 1 family.</text>
</comment>
<keyword evidence="3" id="KW-0326">Glycosidase</keyword>